<dbReference type="Gene3D" id="3.10.520.10">
    <property type="entry name" value="ApbE-like domains"/>
    <property type="match status" value="1"/>
</dbReference>
<keyword evidence="6 11" id="KW-0479">Metal-binding</keyword>
<dbReference type="EC" id="2.7.1.180" evidence="2 11"/>
<dbReference type="GO" id="GO:0046872">
    <property type="term" value="F:metal ion binding"/>
    <property type="evidence" value="ECO:0007669"/>
    <property type="project" value="UniProtKB-UniRule"/>
</dbReference>
<keyword evidence="8 11" id="KW-0460">Magnesium</keyword>
<dbReference type="PANTHER" id="PTHR30040">
    <property type="entry name" value="THIAMINE BIOSYNTHESIS LIPOPROTEIN APBE"/>
    <property type="match status" value="1"/>
</dbReference>
<dbReference type="AlphaFoldDB" id="A0A545UCE3"/>
<organism evidence="13 14">
    <name type="scientific">Aliikangiella coralliicola</name>
    <dbReference type="NCBI Taxonomy" id="2592383"/>
    <lineage>
        <taxon>Bacteria</taxon>
        <taxon>Pseudomonadati</taxon>
        <taxon>Pseudomonadota</taxon>
        <taxon>Gammaproteobacteria</taxon>
        <taxon>Oceanospirillales</taxon>
        <taxon>Pleioneaceae</taxon>
        <taxon>Aliikangiella</taxon>
    </lineage>
</organism>
<dbReference type="OrthoDB" id="9778595at2"/>
<evidence type="ECO:0000256" key="1">
    <source>
        <dbReference type="ARBA" id="ARBA00008282"/>
    </source>
</evidence>
<evidence type="ECO:0000313" key="14">
    <source>
        <dbReference type="Proteomes" id="UP000315439"/>
    </source>
</evidence>
<reference evidence="13 14" key="1">
    <citation type="submission" date="2019-07" db="EMBL/GenBank/DDBJ databases">
        <title>Draft genome for Aliikangiella sp. M105.</title>
        <authorList>
            <person name="Wang G."/>
        </authorList>
    </citation>
    <scope>NUCLEOTIDE SEQUENCE [LARGE SCALE GENOMIC DNA]</scope>
    <source>
        <strain evidence="13 14">M105</strain>
    </source>
</reference>
<comment type="similarity">
    <text evidence="1 11">Belongs to the ApbE family.</text>
</comment>
<name>A0A545UCE3_9GAMM</name>
<keyword evidence="14" id="KW-1185">Reference proteome</keyword>
<evidence type="ECO:0000256" key="10">
    <source>
        <dbReference type="ARBA" id="ARBA00048540"/>
    </source>
</evidence>
<evidence type="ECO:0000256" key="12">
    <source>
        <dbReference type="PIRSR" id="PIRSR006268-2"/>
    </source>
</evidence>
<evidence type="ECO:0000256" key="7">
    <source>
        <dbReference type="ARBA" id="ARBA00022827"/>
    </source>
</evidence>
<sequence length="321" mass="35639">MKCYQISFHAMGGPCELRFFHHSEKSVRKVFDACRNEVLRFEKKYSRYLEDSVLSKINQHSNATKVDSETTAILNYAQTAYQISDGLFDISSGVLRTIWDFKSKLIPEQKVVNNCLKRIGWNKINWNDGEISVPKDMELDFGGIVKEYAADAVKNIALNSGITNGLINLGGDIVAIGSELTEETKLSSSISLKESNGSAFADSDYSANQGWPIGIRHPDNSDKACCRINLLHGAVATSGDYEKFFIQNGRRYCHIFNPKTGYPVSNAASVTVIAPLCIVAGTLSTLGMLLPVKDAIAFLKQSEVTFILTYREEDKLKIVRD</sequence>
<dbReference type="PANTHER" id="PTHR30040:SF2">
    <property type="entry name" value="FAD:PROTEIN FMN TRANSFERASE"/>
    <property type="match status" value="1"/>
</dbReference>
<comment type="catalytic activity">
    <reaction evidence="10 11">
        <text>L-threonyl-[protein] + FAD = FMN-L-threonyl-[protein] + AMP + H(+)</text>
        <dbReference type="Rhea" id="RHEA:36847"/>
        <dbReference type="Rhea" id="RHEA-COMP:11060"/>
        <dbReference type="Rhea" id="RHEA-COMP:11061"/>
        <dbReference type="ChEBI" id="CHEBI:15378"/>
        <dbReference type="ChEBI" id="CHEBI:30013"/>
        <dbReference type="ChEBI" id="CHEBI:57692"/>
        <dbReference type="ChEBI" id="CHEBI:74257"/>
        <dbReference type="ChEBI" id="CHEBI:456215"/>
        <dbReference type="EC" id="2.7.1.180"/>
    </reaction>
</comment>
<dbReference type="InterPro" id="IPR024932">
    <property type="entry name" value="ApbE"/>
</dbReference>
<evidence type="ECO:0000256" key="4">
    <source>
        <dbReference type="ARBA" id="ARBA00022630"/>
    </source>
</evidence>
<keyword evidence="7 11" id="KW-0274">FAD</keyword>
<dbReference type="EMBL" id="VIKS01000009">
    <property type="protein sequence ID" value="TQV87135.1"/>
    <property type="molecule type" value="Genomic_DNA"/>
</dbReference>
<evidence type="ECO:0000256" key="11">
    <source>
        <dbReference type="PIRNR" id="PIRNR006268"/>
    </source>
</evidence>
<dbReference type="InterPro" id="IPR003374">
    <property type="entry name" value="ApbE-like_sf"/>
</dbReference>
<keyword evidence="5 11" id="KW-0808">Transferase</keyword>
<accession>A0A545UCE3</accession>
<gene>
    <name evidence="13" type="ORF">FLL46_15125</name>
</gene>
<protein>
    <recommendedName>
        <fullName evidence="3 11">FAD:protein FMN transferase</fullName>
        <ecNumber evidence="2 11">2.7.1.180</ecNumber>
    </recommendedName>
    <alternativeName>
        <fullName evidence="9 11">Flavin transferase</fullName>
    </alternativeName>
</protein>
<evidence type="ECO:0000256" key="3">
    <source>
        <dbReference type="ARBA" id="ARBA00016337"/>
    </source>
</evidence>
<dbReference type="Pfam" id="PF02424">
    <property type="entry name" value="ApbE"/>
    <property type="match status" value="1"/>
</dbReference>
<evidence type="ECO:0000256" key="9">
    <source>
        <dbReference type="ARBA" id="ARBA00031306"/>
    </source>
</evidence>
<keyword evidence="4 11" id="KW-0285">Flavoprotein</keyword>
<proteinExistence type="inferred from homology"/>
<feature type="binding site" evidence="12">
    <location>
        <position position="285"/>
    </location>
    <ligand>
        <name>Mg(2+)</name>
        <dbReference type="ChEBI" id="CHEBI:18420"/>
    </ligand>
</feature>
<evidence type="ECO:0000256" key="8">
    <source>
        <dbReference type="ARBA" id="ARBA00022842"/>
    </source>
</evidence>
<comment type="caution">
    <text evidence="13">The sequence shown here is derived from an EMBL/GenBank/DDBJ whole genome shotgun (WGS) entry which is preliminary data.</text>
</comment>
<dbReference type="RefSeq" id="WP_142932160.1">
    <property type="nucleotide sequence ID" value="NZ_ML660165.1"/>
</dbReference>
<evidence type="ECO:0000256" key="5">
    <source>
        <dbReference type="ARBA" id="ARBA00022679"/>
    </source>
</evidence>
<dbReference type="PIRSF" id="PIRSF006268">
    <property type="entry name" value="ApbE"/>
    <property type="match status" value="1"/>
</dbReference>
<comment type="cofactor">
    <cofactor evidence="12">
        <name>Mg(2+)</name>
        <dbReference type="ChEBI" id="CHEBI:18420"/>
    </cofactor>
    <cofactor evidence="12">
        <name>Mn(2+)</name>
        <dbReference type="ChEBI" id="CHEBI:29035"/>
    </cofactor>
    <text evidence="12">Magnesium. Can also use manganese.</text>
</comment>
<feature type="binding site" evidence="12">
    <location>
        <position position="143"/>
    </location>
    <ligand>
        <name>Mg(2+)</name>
        <dbReference type="ChEBI" id="CHEBI:18420"/>
    </ligand>
</feature>
<evidence type="ECO:0000256" key="6">
    <source>
        <dbReference type="ARBA" id="ARBA00022723"/>
    </source>
</evidence>
<evidence type="ECO:0000313" key="13">
    <source>
        <dbReference type="EMBL" id="TQV87135.1"/>
    </source>
</evidence>
<evidence type="ECO:0000256" key="2">
    <source>
        <dbReference type="ARBA" id="ARBA00011955"/>
    </source>
</evidence>
<dbReference type="SUPFAM" id="SSF143631">
    <property type="entry name" value="ApbE-like"/>
    <property type="match status" value="1"/>
</dbReference>
<dbReference type="Proteomes" id="UP000315439">
    <property type="component" value="Unassembled WGS sequence"/>
</dbReference>
<dbReference type="GO" id="GO:0016740">
    <property type="term" value="F:transferase activity"/>
    <property type="evidence" value="ECO:0007669"/>
    <property type="project" value="UniProtKB-UniRule"/>
</dbReference>